<dbReference type="PANTHER" id="PTHR30482:SF17">
    <property type="entry name" value="ABC TRANSPORTER ATP-BINDING PROTEIN"/>
    <property type="match status" value="1"/>
</dbReference>
<dbReference type="Pfam" id="PF02653">
    <property type="entry name" value="BPD_transp_2"/>
    <property type="match status" value="1"/>
</dbReference>
<evidence type="ECO:0000256" key="5">
    <source>
        <dbReference type="ARBA" id="ARBA00023136"/>
    </source>
</evidence>
<name>A0A1H1WG37_9BRAD</name>
<sequence length="427" mass="46062">MKAGGLKQGWIWIALLVVAMMAPWTFYNYHTGRHSGFVVSMLSQMGMMSILALSYNMLLGQAGLFSLCHATFFGIGGYATIHFLNMAGAGELPLPMEIVPLLSGLSGLGLAIVFGYMATKQRATAFAMITLGIGELMVTSALMFHHFFGGEGGVNTNRMIDHSLFGLKYAHGIEVYYLILAWTLLSALAMFFLTMTPLGRMANASRDNFERVQFVGYDPRMVRFLQFALSGFFAGIGGGLYAITYEIVTFDALAAPLSANALLMAYIGGSSAFGGPILGAVLITLLQSGVSLLSNSWLVYVGVLFITMVIFAPSGIMGLVMAHAPIVRAGRLGRLAVPYLRVVAPGILMVFGFVGLVELTSFLTIGAAQGKSLILFGSKIDIHAALPWLSATACLLVGIFWLRLEAQSFRRVWESLMLELKPQRSVA</sequence>
<feature type="transmembrane region" description="Helical" evidence="6">
    <location>
        <begin position="175"/>
        <end position="196"/>
    </location>
</feature>
<dbReference type="CDD" id="cd06581">
    <property type="entry name" value="TM_PBP1_LivM_like"/>
    <property type="match status" value="1"/>
</dbReference>
<feature type="transmembrane region" description="Helical" evidence="6">
    <location>
        <begin position="62"/>
        <end position="86"/>
    </location>
</feature>
<dbReference type="GO" id="GO:0015658">
    <property type="term" value="F:branched-chain amino acid transmembrane transporter activity"/>
    <property type="evidence" value="ECO:0007669"/>
    <property type="project" value="InterPro"/>
</dbReference>
<keyword evidence="3 6" id="KW-0812">Transmembrane</keyword>
<feature type="transmembrane region" description="Helical" evidence="6">
    <location>
        <begin position="98"/>
        <end position="118"/>
    </location>
</feature>
<dbReference type="AlphaFoldDB" id="A0A1H1WG37"/>
<dbReference type="InterPro" id="IPR043428">
    <property type="entry name" value="LivM-like"/>
</dbReference>
<feature type="transmembrane region" description="Helical" evidence="6">
    <location>
        <begin position="297"/>
        <end position="322"/>
    </location>
</feature>
<keyword evidence="8" id="KW-1185">Reference proteome</keyword>
<dbReference type="GO" id="GO:0005886">
    <property type="term" value="C:plasma membrane"/>
    <property type="evidence" value="ECO:0007669"/>
    <property type="project" value="UniProtKB-SubCell"/>
</dbReference>
<comment type="subcellular location">
    <subcellularLocation>
        <location evidence="1">Cell membrane</location>
        <topology evidence="1">Multi-pass membrane protein</topology>
    </subcellularLocation>
</comment>
<evidence type="ECO:0000256" key="2">
    <source>
        <dbReference type="ARBA" id="ARBA00022475"/>
    </source>
</evidence>
<feature type="transmembrane region" description="Helical" evidence="6">
    <location>
        <begin position="263"/>
        <end position="285"/>
    </location>
</feature>
<evidence type="ECO:0000256" key="3">
    <source>
        <dbReference type="ARBA" id="ARBA00022692"/>
    </source>
</evidence>
<reference evidence="8" key="1">
    <citation type="submission" date="2016-10" db="EMBL/GenBank/DDBJ databases">
        <authorList>
            <person name="Varghese N."/>
            <person name="Submissions S."/>
        </authorList>
    </citation>
    <scope>NUCLEOTIDE SEQUENCE [LARGE SCALE GENOMIC DNA]</scope>
    <source>
        <strain evidence="8">GAS369</strain>
    </source>
</reference>
<dbReference type="Proteomes" id="UP000243904">
    <property type="component" value="Chromosome I"/>
</dbReference>
<evidence type="ECO:0000256" key="1">
    <source>
        <dbReference type="ARBA" id="ARBA00004651"/>
    </source>
</evidence>
<feature type="transmembrane region" description="Helical" evidence="6">
    <location>
        <begin position="9"/>
        <end position="29"/>
    </location>
</feature>
<gene>
    <name evidence="7" type="ORF">SAMN05444158_3834</name>
</gene>
<protein>
    <submittedName>
        <fullName evidence="7">Branched-chain amino acid transport system permease protein</fullName>
    </submittedName>
</protein>
<dbReference type="RefSeq" id="WP_146688391.1">
    <property type="nucleotide sequence ID" value="NZ_LT629750.1"/>
</dbReference>
<evidence type="ECO:0000256" key="4">
    <source>
        <dbReference type="ARBA" id="ARBA00022989"/>
    </source>
</evidence>
<feature type="transmembrane region" description="Helical" evidence="6">
    <location>
        <begin position="224"/>
        <end position="243"/>
    </location>
</feature>
<feature type="transmembrane region" description="Helical" evidence="6">
    <location>
        <begin position="380"/>
        <end position="402"/>
    </location>
</feature>
<dbReference type="PANTHER" id="PTHR30482">
    <property type="entry name" value="HIGH-AFFINITY BRANCHED-CHAIN AMINO ACID TRANSPORT SYSTEM PERMEASE"/>
    <property type="match status" value="1"/>
</dbReference>
<evidence type="ECO:0000256" key="6">
    <source>
        <dbReference type="SAM" id="Phobius"/>
    </source>
</evidence>
<organism evidence="7 8">
    <name type="scientific">Bradyrhizobium canariense</name>
    <dbReference type="NCBI Taxonomy" id="255045"/>
    <lineage>
        <taxon>Bacteria</taxon>
        <taxon>Pseudomonadati</taxon>
        <taxon>Pseudomonadota</taxon>
        <taxon>Alphaproteobacteria</taxon>
        <taxon>Hyphomicrobiales</taxon>
        <taxon>Nitrobacteraceae</taxon>
        <taxon>Bradyrhizobium</taxon>
    </lineage>
</organism>
<keyword evidence="5 6" id="KW-0472">Membrane</keyword>
<accession>A0A1H1WG37</accession>
<proteinExistence type="predicted"/>
<feature type="transmembrane region" description="Helical" evidence="6">
    <location>
        <begin position="342"/>
        <end position="368"/>
    </location>
</feature>
<feature type="transmembrane region" description="Helical" evidence="6">
    <location>
        <begin position="35"/>
        <end position="55"/>
    </location>
</feature>
<dbReference type="EMBL" id="LT629750">
    <property type="protein sequence ID" value="SDS96044.1"/>
    <property type="molecule type" value="Genomic_DNA"/>
</dbReference>
<keyword evidence="4 6" id="KW-1133">Transmembrane helix</keyword>
<evidence type="ECO:0000313" key="7">
    <source>
        <dbReference type="EMBL" id="SDS96044.1"/>
    </source>
</evidence>
<evidence type="ECO:0000313" key="8">
    <source>
        <dbReference type="Proteomes" id="UP000243904"/>
    </source>
</evidence>
<feature type="transmembrane region" description="Helical" evidence="6">
    <location>
        <begin position="125"/>
        <end position="148"/>
    </location>
</feature>
<keyword evidence="2" id="KW-1003">Cell membrane</keyword>
<dbReference type="InterPro" id="IPR001851">
    <property type="entry name" value="ABC_transp_permease"/>
</dbReference>